<organism evidence="3 4">
    <name type="scientific">Coniochaeta ligniaria NRRL 30616</name>
    <dbReference type="NCBI Taxonomy" id="1408157"/>
    <lineage>
        <taxon>Eukaryota</taxon>
        <taxon>Fungi</taxon>
        <taxon>Dikarya</taxon>
        <taxon>Ascomycota</taxon>
        <taxon>Pezizomycotina</taxon>
        <taxon>Sordariomycetes</taxon>
        <taxon>Sordariomycetidae</taxon>
        <taxon>Coniochaetales</taxon>
        <taxon>Coniochaetaceae</taxon>
        <taxon>Coniochaeta</taxon>
    </lineage>
</organism>
<name>A0A1J7IKU5_9PEZI</name>
<sequence length="387" mass="42864">CIECGCYATGGNFSGFKSIPNNWAQGYLVVDIASNGDFDVFLPDGARGMVSRDTITAQLVYEIQGPYYLNPDVIADIHEVRVEDKGKNRVAVTGVRGMPPPPTTKLAICTQGGSQLELYFFAAGLDIPEKLKHFRTSVMELVPNKSDYHVLRIDQYGVAQENPPSQALATSLFRVFGQADTPETLSTLRVALAGYGLGGYCGEHSCMDFRLMAPRPFIRYDPFLIEYNRLDVRVCVDGQVTKVRAPPVTAPFGGQKTQDLQSVMAEGKYGPTTRVAIGKRVHARSGDKGSNANVGFWVLEDDEFEWLRALLTIGFFQDMLGDDYKESYSIERFELPNLRCVHFLVKGVLEGGIGSSYRLDGLAKSFGEFLRARHVDMPIKFLERGVL</sequence>
<dbReference type="EMBL" id="KV875098">
    <property type="protein sequence ID" value="OIW28191.1"/>
    <property type="molecule type" value="Genomic_DNA"/>
</dbReference>
<dbReference type="PANTHER" id="PTHR47585:SF2">
    <property type="entry name" value="DUF1446 DOMAIN PROTEIN (AFU_ORTHOLOGUE AFUA_6G11420)"/>
    <property type="match status" value="1"/>
</dbReference>
<evidence type="ECO:0000259" key="2">
    <source>
        <dbReference type="Pfam" id="PF23544"/>
    </source>
</evidence>
<feature type="domain" description="Acyclic terpene utilisation N-terminal" evidence="1">
    <location>
        <begin position="1"/>
        <end position="234"/>
    </location>
</feature>
<protein>
    <submittedName>
        <fullName evidence="3">DUF1446-domain-containing protein</fullName>
    </submittedName>
</protein>
<reference evidence="3 4" key="1">
    <citation type="submission" date="2016-10" db="EMBL/GenBank/DDBJ databases">
        <title>Draft genome sequence of Coniochaeta ligniaria NRRL30616, a lignocellulolytic fungus for bioabatement of inhibitors in plant biomass hydrolysates.</title>
        <authorList>
            <consortium name="DOE Joint Genome Institute"/>
            <person name="Jimenez D.J."/>
            <person name="Hector R.E."/>
            <person name="Riley R."/>
            <person name="Sun H."/>
            <person name="Grigoriev I.V."/>
            <person name="Van Elsas J.D."/>
            <person name="Nichols N.N."/>
        </authorList>
    </citation>
    <scope>NUCLEOTIDE SEQUENCE [LARGE SCALE GENOMIC DNA]</scope>
    <source>
        <strain evidence="3 4">NRRL 30616</strain>
    </source>
</reference>
<dbReference type="InterPro" id="IPR056362">
    <property type="entry name" value="AtuA-like_ferredoxin_dom"/>
</dbReference>
<keyword evidence="4" id="KW-1185">Reference proteome</keyword>
<dbReference type="Pfam" id="PF23544">
    <property type="entry name" value="AtuA_ferredoxin"/>
    <property type="match status" value="1"/>
</dbReference>
<gene>
    <name evidence="3" type="ORF">CONLIGDRAFT_578135</name>
</gene>
<evidence type="ECO:0000259" key="1">
    <source>
        <dbReference type="Pfam" id="PF07287"/>
    </source>
</evidence>
<evidence type="ECO:0000313" key="3">
    <source>
        <dbReference type="EMBL" id="OIW28191.1"/>
    </source>
</evidence>
<dbReference type="Proteomes" id="UP000182658">
    <property type="component" value="Unassembled WGS sequence"/>
</dbReference>
<dbReference type="InParanoid" id="A0A1J7IKU5"/>
<dbReference type="OrthoDB" id="10265871at2759"/>
<evidence type="ECO:0000313" key="4">
    <source>
        <dbReference type="Proteomes" id="UP000182658"/>
    </source>
</evidence>
<feature type="non-terminal residue" evidence="3">
    <location>
        <position position="1"/>
    </location>
</feature>
<dbReference type="AlphaFoldDB" id="A0A1J7IKU5"/>
<dbReference type="InterPro" id="IPR010839">
    <property type="entry name" value="AtuA_N"/>
</dbReference>
<dbReference type="PANTHER" id="PTHR47585">
    <property type="match status" value="1"/>
</dbReference>
<dbReference type="Pfam" id="PF07287">
    <property type="entry name" value="AtuA"/>
    <property type="match status" value="1"/>
</dbReference>
<proteinExistence type="predicted"/>
<feature type="domain" description="AtuA-like ferredoxin-fold" evidence="2">
    <location>
        <begin position="281"/>
        <end position="375"/>
    </location>
</feature>
<accession>A0A1J7IKU5</accession>